<dbReference type="AlphaFoldDB" id="A0A217EE08"/>
<dbReference type="Gene3D" id="3.30.450.90">
    <property type="match status" value="1"/>
</dbReference>
<keyword evidence="3" id="KW-0067">ATP-binding</keyword>
<name>A0A217EE08_9GAMM</name>
<dbReference type="OrthoDB" id="9804785at2"/>
<comment type="similarity">
    <text evidence="1">Belongs to the GSP E family.</text>
</comment>
<dbReference type="InterPro" id="IPR027417">
    <property type="entry name" value="P-loop_NTPase"/>
</dbReference>
<dbReference type="RefSeq" id="WP_088822446.1">
    <property type="nucleotide sequence ID" value="NZ_FZLN01000001.1"/>
</dbReference>
<organism evidence="5 6">
    <name type="scientific">Acinetobacter apis</name>
    <dbReference type="NCBI Taxonomy" id="1229165"/>
    <lineage>
        <taxon>Bacteria</taxon>
        <taxon>Pseudomonadati</taxon>
        <taxon>Pseudomonadota</taxon>
        <taxon>Gammaproteobacteria</taxon>
        <taxon>Moraxellales</taxon>
        <taxon>Moraxellaceae</taxon>
        <taxon>Acinetobacter</taxon>
    </lineage>
</organism>
<keyword evidence="2" id="KW-0547">Nucleotide-binding</keyword>
<dbReference type="EMBL" id="FZLN01000001">
    <property type="protein sequence ID" value="SNQ28416.1"/>
    <property type="molecule type" value="Genomic_DNA"/>
</dbReference>
<evidence type="ECO:0000256" key="2">
    <source>
        <dbReference type="ARBA" id="ARBA00022741"/>
    </source>
</evidence>
<reference evidence="6" key="1">
    <citation type="submission" date="2017-06" db="EMBL/GenBank/DDBJ databases">
        <authorList>
            <person name="Varghese N."/>
            <person name="Submissions S."/>
        </authorList>
    </citation>
    <scope>NUCLEOTIDE SEQUENCE [LARGE SCALE GENOMIC DNA]</scope>
    <source>
        <strain evidence="6">ANC 5114</strain>
    </source>
</reference>
<evidence type="ECO:0000313" key="6">
    <source>
        <dbReference type="Proteomes" id="UP000243463"/>
    </source>
</evidence>
<protein>
    <submittedName>
        <fullName evidence="5">General secretion pathway protein E</fullName>
    </submittedName>
</protein>
<dbReference type="CDD" id="cd01129">
    <property type="entry name" value="PulE-GspE-like"/>
    <property type="match status" value="1"/>
</dbReference>
<dbReference type="PANTHER" id="PTHR30258">
    <property type="entry name" value="TYPE II SECRETION SYSTEM PROTEIN GSPE-RELATED"/>
    <property type="match status" value="1"/>
</dbReference>
<proteinExistence type="inferred from homology"/>
<evidence type="ECO:0000256" key="1">
    <source>
        <dbReference type="ARBA" id="ARBA00006611"/>
    </source>
</evidence>
<dbReference type="GO" id="GO:0005524">
    <property type="term" value="F:ATP binding"/>
    <property type="evidence" value="ECO:0007669"/>
    <property type="project" value="UniProtKB-KW"/>
</dbReference>
<dbReference type="InterPro" id="IPR001482">
    <property type="entry name" value="T2SS/T4SS_dom"/>
</dbReference>
<accession>A0A217EE08</accession>
<evidence type="ECO:0000256" key="3">
    <source>
        <dbReference type="ARBA" id="ARBA00022840"/>
    </source>
</evidence>
<dbReference type="Gene3D" id="3.40.50.300">
    <property type="entry name" value="P-loop containing nucleotide triphosphate hydrolases"/>
    <property type="match status" value="1"/>
</dbReference>
<keyword evidence="6" id="KW-1185">Reference proteome</keyword>
<evidence type="ECO:0000259" key="4">
    <source>
        <dbReference type="PROSITE" id="PS00662"/>
    </source>
</evidence>
<dbReference type="PANTHER" id="PTHR30258:SF1">
    <property type="entry name" value="PROTEIN TRANSPORT PROTEIN HOFB HOMOLOG"/>
    <property type="match status" value="1"/>
</dbReference>
<gene>
    <name evidence="5" type="ORF">SAMN05444584_0336</name>
</gene>
<evidence type="ECO:0000313" key="5">
    <source>
        <dbReference type="EMBL" id="SNQ28416.1"/>
    </source>
</evidence>
<dbReference type="GO" id="GO:0016887">
    <property type="term" value="F:ATP hydrolysis activity"/>
    <property type="evidence" value="ECO:0007669"/>
    <property type="project" value="TreeGrafter"/>
</dbReference>
<feature type="domain" description="Bacterial type II secretion system protein E" evidence="4">
    <location>
        <begin position="360"/>
        <end position="374"/>
    </location>
</feature>
<dbReference type="Proteomes" id="UP000243463">
    <property type="component" value="Unassembled WGS sequence"/>
</dbReference>
<dbReference type="PROSITE" id="PS00662">
    <property type="entry name" value="T2SP_E"/>
    <property type="match status" value="1"/>
</dbReference>
<dbReference type="Pfam" id="PF00437">
    <property type="entry name" value="T2SSE"/>
    <property type="match status" value="1"/>
</dbReference>
<dbReference type="SUPFAM" id="SSF52540">
    <property type="entry name" value="P-loop containing nucleoside triphosphate hydrolases"/>
    <property type="match status" value="1"/>
</dbReference>
<dbReference type="GO" id="GO:0005886">
    <property type="term" value="C:plasma membrane"/>
    <property type="evidence" value="ECO:0007669"/>
    <property type="project" value="TreeGrafter"/>
</dbReference>
<sequence length="524" mass="59370">MIEHALLKQFKADALKRENWLQRVDASQQKQTISALETLYGIPYWSTEQEIELSDHLMNYQEMFRYHILLAKYQGEDIFLIPSPWHHNLTTLIDDKQVRVFFTSPEFIQIHLQKIQSFSSNNNDQDASAAKDHKDQDSVEIISLNSIANTTNEVVHTVNSALYDAYIRKASDIHFENTSNGLVIRYRLDGILIQVKKVYKIDLSQQIISRIKVLAELDIGESRVPQDGRFTISLEHKLLDFRVSIIPGIFGEDAVLRLLDKDGVLKQGQKLQLSDLGYTPKYCQQLHQIANQPYGMVLLTGPTGSGKTTTIYSLINETLKPYEKLITIEDPVEYALDHVLQVPINSKKGLTFAKGLRSILRHDPDKILVGEIRDKETGEIAIQAALTGHLVFTTVHANNIFDVVGRFQHMEIDQFNFVSALNGIVAQRLIRLLCPECKKPADAHYYVAVGCQHCNQTGYKGRKAIAEILVLDDILKDMIIHRASLAELKRKAADYGITSMRDLALEMASAGETSLEEVNRVTFK</sequence>